<proteinExistence type="predicted"/>
<gene>
    <name evidence="3" type="ORF">H9824_02615</name>
</gene>
<sequence>MKKPLVFLFLVMIGMMPVSAQNNESFQDYRKRLLNDYADFRQSLLDNYDKYLESIWREYDAFRGVQRDTVPKPVKAPVAHPDIEPPVRKEPDPIVEVSPVPDTIVIPAEERPEPLPKAPLPAQKRYGFDFYGMYVEVPKVDVGACPSQMNTGDYAVLWRQFRQKEVNRRVVPALQQAAAAYRLNDWFVFQMVRDYVASCYASSVVPLRIALEHFLLCHLGYNVRLAQDKAGRPMLLVALKQMVYAHTYAKINGQRFYIYRDSLTEREDMDVLTFYTCELPVDAEAGRPLDLSLVQAPLVPYKAHHYHIGVDGLTIHGELNANLMPLLYRYPQMDVECYAYSMLCPDVRKTVVAQLREQLEDLPRLQAINMLLQFVQYAFDYATDPKQHGFEKPYFFEEILFYPKCDCEDRSVFYSYLLWEVLGVENQLVFFPGHACVAVRLDESVEGTSYLYKGSRFYISDPTFIGAVTGECMPDYLHEHPDAVLSR</sequence>
<evidence type="ECO:0008006" key="5">
    <source>
        <dbReference type="Google" id="ProtNLM"/>
    </source>
</evidence>
<evidence type="ECO:0000256" key="2">
    <source>
        <dbReference type="SAM" id="SignalP"/>
    </source>
</evidence>
<name>A0A9D1ZGZ9_9BACE</name>
<evidence type="ECO:0000313" key="3">
    <source>
        <dbReference type="EMBL" id="HIY87582.1"/>
    </source>
</evidence>
<feature type="signal peptide" evidence="2">
    <location>
        <begin position="1"/>
        <end position="20"/>
    </location>
</feature>
<protein>
    <recommendedName>
        <fullName evidence="5">DUF4919 domain-containing protein</fullName>
    </recommendedName>
</protein>
<reference evidence="3" key="1">
    <citation type="journal article" date="2021" name="PeerJ">
        <title>Extensive microbial diversity within the chicken gut microbiome revealed by metagenomics and culture.</title>
        <authorList>
            <person name="Gilroy R."/>
            <person name="Ravi A."/>
            <person name="Getino M."/>
            <person name="Pursley I."/>
            <person name="Horton D.L."/>
            <person name="Alikhan N.F."/>
            <person name="Baker D."/>
            <person name="Gharbi K."/>
            <person name="Hall N."/>
            <person name="Watson M."/>
            <person name="Adriaenssens E.M."/>
            <person name="Foster-Nyarko E."/>
            <person name="Jarju S."/>
            <person name="Secka A."/>
            <person name="Antonio M."/>
            <person name="Oren A."/>
            <person name="Chaudhuri R.R."/>
            <person name="La Ragione R."/>
            <person name="Hildebrand F."/>
            <person name="Pallen M.J."/>
        </authorList>
    </citation>
    <scope>NUCLEOTIDE SEQUENCE</scope>
    <source>
        <strain evidence="3">Gambia2-208</strain>
    </source>
</reference>
<keyword evidence="2" id="KW-0732">Signal</keyword>
<accession>A0A9D1ZGZ9</accession>
<feature type="compositionally biased region" description="Basic and acidic residues" evidence="1">
    <location>
        <begin position="81"/>
        <end position="92"/>
    </location>
</feature>
<dbReference type="EMBL" id="DXCV01000024">
    <property type="protein sequence ID" value="HIY87582.1"/>
    <property type="molecule type" value="Genomic_DNA"/>
</dbReference>
<comment type="caution">
    <text evidence="3">The sequence shown here is derived from an EMBL/GenBank/DDBJ whole genome shotgun (WGS) entry which is preliminary data.</text>
</comment>
<feature type="region of interest" description="Disordered" evidence="1">
    <location>
        <begin position="73"/>
        <end position="92"/>
    </location>
</feature>
<evidence type="ECO:0000256" key="1">
    <source>
        <dbReference type="SAM" id="MobiDB-lite"/>
    </source>
</evidence>
<dbReference type="AlphaFoldDB" id="A0A9D1ZGZ9"/>
<feature type="chain" id="PRO_5039350880" description="DUF4919 domain-containing protein" evidence="2">
    <location>
        <begin position="21"/>
        <end position="487"/>
    </location>
</feature>
<organism evidence="3 4">
    <name type="scientific">Candidatus Bacteroides pullicola</name>
    <dbReference type="NCBI Taxonomy" id="2838475"/>
    <lineage>
        <taxon>Bacteria</taxon>
        <taxon>Pseudomonadati</taxon>
        <taxon>Bacteroidota</taxon>
        <taxon>Bacteroidia</taxon>
        <taxon>Bacteroidales</taxon>
        <taxon>Bacteroidaceae</taxon>
        <taxon>Bacteroides</taxon>
    </lineage>
</organism>
<dbReference type="Proteomes" id="UP000886851">
    <property type="component" value="Unassembled WGS sequence"/>
</dbReference>
<evidence type="ECO:0000313" key="4">
    <source>
        <dbReference type="Proteomes" id="UP000886851"/>
    </source>
</evidence>
<reference evidence="3" key="2">
    <citation type="submission" date="2021-04" db="EMBL/GenBank/DDBJ databases">
        <authorList>
            <person name="Gilroy R."/>
        </authorList>
    </citation>
    <scope>NUCLEOTIDE SEQUENCE</scope>
    <source>
        <strain evidence="3">Gambia2-208</strain>
    </source>
</reference>